<dbReference type="EMBL" id="UINC01195082">
    <property type="protein sequence ID" value="SVE11488.1"/>
    <property type="molecule type" value="Genomic_DNA"/>
</dbReference>
<evidence type="ECO:0000313" key="1">
    <source>
        <dbReference type="EMBL" id="SVE11488.1"/>
    </source>
</evidence>
<sequence>MNVDLGFEAWMPMISMMTKEARIREYQMSLKYIIYETVMCFGCS</sequence>
<gene>
    <name evidence="1" type="ORF">METZ01_LOCUS464342</name>
</gene>
<proteinExistence type="predicted"/>
<accession>A0A383AWH4</accession>
<dbReference type="AlphaFoldDB" id="A0A383AWH4"/>
<name>A0A383AWH4_9ZZZZ</name>
<organism evidence="1">
    <name type="scientific">marine metagenome</name>
    <dbReference type="NCBI Taxonomy" id="408172"/>
    <lineage>
        <taxon>unclassified sequences</taxon>
        <taxon>metagenomes</taxon>
        <taxon>ecological metagenomes</taxon>
    </lineage>
</organism>
<reference evidence="1" key="1">
    <citation type="submission" date="2018-05" db="EMBL/GenBank/DDBJ databases">
        <authorList>
            <person name="Lanie J.A."/>
            <person name="Ng W.-L."/>
            <person name="Kazmierczak K.M."/>
            <person name="Andrzejewski T.M."/>
            <person name="Davidsen T.M."/>
            <person name="Wayne K.J."/>
            <person name="Tettelin H."/>
            <person name="Glass J.I."/>
            <person name="Rusch D."/>
            <person name="Podicherti R."/>
            <person name="Tsui H.-C.T."/>
            <person name="Winkler M.E."/>
        </authorList>
    </citation>
    <scope>NUCLEOTIDE SEQUENCE</scope>
</reference>
<protein>
    <submittedName>
        <fullName evidence="1">Uncharacterized protein</fullName>
    </submittedName>
</protein>